<protein>
    <submittedName>
        <fullName evidence="2">Uncharacterized protein</fullName>
    </submittedName>
</protein>
<proteinExistence type="predicted"/>
<evidence type="ECO:0000313" key="2">
    <source>
        <dbReference type="EMBL" id="PRH82375.1"/>
    </source>
</evidence>
<dbReference type="PROSITE" id="PS51257">
    <property type="entry name" value="PROKAR_LIPOPROTEIN"/>
    <property type="match status" value="1"/>
</dbReference>
<comment type="caution">
    <text evidence="2">The sequence shown here is derived from an EMBL/GenBank/DDBJ whole genome shotgun (WGS) entry which is preliminary data.</text>
</comment>
<organism evidence="2 3">
    <name type="scientific">Arenimonas caeni</name>
    <dbReference type="NCBI Taxonomy" id="2058085"/>
    <lineage>
        <taxon>Bacteria</taxon>
        <taxon>Pseudomonadati</taxon>
        <taxon>Pseudomonadota</taxon>
        <taxon>Gammaproteobacteria</taxon>
        <taxon>Lysobacterales</taxon>
        <taxon>Lysobacteraceae</taxon>
        <taxon>Arenimonas</taxon>
    </lineage>
</organism>
<feature type="region of interest" description="Disordered" evidence="1">
    <location>
        <begin position="21"/>
        <end position="58"/>
    </location>
</feature>
<dbReference type="OrthoDB" id="3783238at2"/>
<evidence type="ECO:0000313" key="3">
    <source>
        <dbReference type="Proteomes" id="UP000241736"/>
    </source>
</evidence>
<name>A0A2P6M8Q6_9GAMM</name>
<reference evidence="2 3" key="1">
    <citation type="submission" date="2018-03" db="EMBL/GenBank/DDBJ databases">
        <title>Arenimonas caeni sp. nov., isolated from activated sludge.</title>
        <authorList>
            <person name="Liu H."/>
        </authorList>
    </citation>
    <scope>NUCLEOTIDE SEQUENCE [LARGE SCALE GENOMIC DNA]</scope>
    <source>
        <strain evidence="3">z29</strain>
    </source>
</reference>
<sequence>MTRSTLALACVAALVAGCGGPAEPAQPEASSRGAAMFEAARGRSDAAPSGQPGLRALSTPLPGGVVPAFDYNALVDMSTQAHVTIRQVHLDLPTLSAREGMAALAGQFEGAGLVASEVREENGTLVQSVWTPSSDGSRGMAVVDGGGTYVVIMGSDFEPGHGRRDDGFVAALRLQINSK</sequence>
<accession>A0A2P6M8Q6</accession>
<gene>
    <name evidence="2" type="ORF">C6N40_07605</name>
</gene>
<evidence type="ECO:0000256" key="1">
    <source>
        <dbReference type="SAM" id="MobiDB-lite"/>
    </source>
</evidence>
<keyword evidence="3" id="KW-1185">Reference proteome</keyword>
<dbReference type="Proteomes" id="UP000241736">
    <property type="component" value="Unassembled WGS sequence"/>
</dbReference>
<dbReference type="AlphaFoldDB" id="A0A2P6M8Q6"/>
<dbReference type="RefSeq" id="WP_106990418.1">
    <property type="nucleotide sequence ID" value="NZ_JAVEVW010000151.1"/>
</dbReference>
<dbReference type="EMBL" id="PVLF01000010">
    <property type="protein sequence ID" value="PRH82375.1"/>
    <property type="molecule type" value="Genomic_DNA"/>
</dbReference>